<evidence type="ECO:0000313" key="12">
    <source>
        <dbReference type="Proteomes" id="UP000240509"/>
    </source>
</evidence>
<evidence type="ECO:0000259" key="10">
    <source>
        <dbReference type="Pfam" id="PF01467"/>
    </source>
</evidence>
<keyword evidence="12" id="KW-1185">Reference proteome</keyword>
<comment type="similarity">
    <text evidence="9">Belongs to the bacterial CoaD family.</text>
</comment>
<feature type="binding site" evidence="9">
    <location>
        <position position="17"/>
    </location>
    <ligand>
        <name>ATP</name>
        <dbReference type="ChEBI" id="CHEBI:30616"/>
    </ligand>
</feature>
<evidence type="ECO:0000256" key="3">
    <source>
        <dbReference type="ARBA" id="ARBA00022695"/>
    </source>
</evidence>
<dbReference type="CDD" id="cd02163">
    <property type="entry name" value="PPAT"/>
    <property type="match status" value="1"/>
</dbReference>
<dbReference type="InterPro" id="IPR001980">
    <property type="entry name" value="PPAT"/>
</dbReference>
<dbReference type="GO" id="GO:0015937">
    <property type="term" value="P:coenzyme A biosynthetic process"/>
    <property type="evidence" value="ECO:0007669"/>
    <property type="project" value="UniProtKB-UniRule"/>
</dbReference>
<keyword evidence="3 9" id="KW-0548">Nucleotidyltransferase</keyword>
<dbReference type="NCBIfam" id="TIGR01510">
    <property type="entry name" value="coaD_prev_kdtB"/>
    <property type="match status" value="1"/>
</dbReference>
<dbReference type="Proteomes" id="UP000240509">
    <property type="component" value="Unassembled WGS sequence"/>
</dbReference>
<feature type="binding site" evidence="9">
    <location>
        <position position="41"/>
    </location>
    <ligand>
        <name>substrate</name>
    </ligand>
</feature>
<keyword evidence="4 9" id="KW-0547">Nucleotide-binding</keyword>
<comment type="subunit">
    <text evidence="9">Homohexamer.</text>
</comment>
<comment type="catalytic activity">
    <reaction evidence="8 9">
        <text>(R)-4'-phosphopantetheine + ATP + H(+) = 3'-dephospho-CoA + diphosphate</text>
        <dbReference type="Rhea" id="RHEA:19801"/>
        <dbReference type="ChEBI" id="CHEBI:15378"/>
        <dbReference type="ChEBI" id="CHEBI:30616"/>
        <dbReference type="ChEBI" id="CHEBI:33019"/>
        <dbReference type="ChEBI" id="CHEBI:57328"/>
        <dbReference type="ChEBI" id="CHEBI:61723"/>
        <dbReference type="EC" id="2.7.7.3"/>
    </reaction>
</comment>
<dbReference type="AlphaFoldDB" id="A0A2T4U8K6"/>
<dbReference type="PRINTS" id="PR01020">
    <property type="entry name" value="LPSBIOSNTHSS"/>
</dbReference>
<keyword evidence="1 9" id="KW-0963">Cytoplasm</keyword>
<evidence type="ECO:0000256" key="8">
    <source>
        <dbReference type="ARBA" id="ARBA00029346"/>
    </source>
</evidence>
<dbReference type="GO" id="GO:0005737">
    <property type="term" value="C:cytoplasm"/>
    <property type="evidence" value="ECO:0007669"/>
    <property type="project" value="UniProtKB-SubCell"/>
</dbReference>
<feature type="binding site" evidence="9">
    <location>
        <position position="73"/>
    </location>
    <ligand>
        <name>substrate</name>
    </ligand>
</feature>
<evidence type="ECO:0000256" key="1">
    <source>
        <dbReference type="ARBA" id="ARBA00022490"/>
    </source>
</evidence>
<organism evidence="11 12">
    <name type="scientific">Alkalicoccus saliphilus</name>
    <dbReference type="NCBI Taxonomy" id="200989"/>
    <lineage>
        <taxon>Bacteria</taxon>
        <taxon>Bacillati</taxon>
        <taxon>Bacillota</taxon>
        <taxon>Bacilli</taxon>
        <taxon>Bacillales</taxon>
        <taxon>Bacillaceae</taxon>
        <taxon>Alkalicoccus</taxon>
    </lineage>
</organism>
<name>A0A2T4U8K6_9BACI</name>
<dbReference type="Pfam" id="PF01467">
    <property type="entry name" value="CTP_transf_like"/>
    <property type="match status" value="1"/>
</dbReference>
<evidence type="ECO:0000256" key="5">
    <source>
        <dbReference type="ARBA" id="ARBA00022840"/>
    </source>
</evidence>
<comment type="caution">
    <text evidence="11">The sequence shown here is derived from an EMBL/GenBank/DDBJ whole genome shotgun (WGS) entry which is preliminary data.</text>
</comment>
<dbReference type="EC" id="2.7.7.3" evidence="9"/>
<feature type="binding site" evidence="9">
    <location>
        <begin position="123"/>
        <end position="129"/>
    </location>
    <ligand>
        <name>ATP</name>
        <dbReference type="ChEBI" id="CHEBI:30616"/>
    </ligand>
</feature>
<feature type="binding site" evidence="9">
    <location>
        <position position="87"/>
    </location>
    <ligand>
        <name>substrate</name>
    </ligand>
</feature>
<dbReference type="OrthoDB" id="9806661at2"/>
<evidence type="ECO:0000256" key="7">
    <source>
        <dbReference type="ARBA" id="ARBA00022993"/>
    </source>
</evidence>
<keyword evidence="7 9" id="KW-0173">Coenzyme A biosynthesis</keyword>
<evidence type="ECO:0000256" key="6">
    <source>
        <dbReference type="ARBA" id="ARBA00022842"/>
    </source>
</evidence>
<evidence type="ECO:0000313" key="11">
    <source>
        <dbReference type="EMBL" id="PTL39726.1"/>
    </source>
</evidence>
<dbReference type="Gene3D" id="3.40.50.620">
    <property type="entry name" value="HUPs"/>
    <property type="match status" value="1"/>
</dbReference>
<dbReference type="RefSeq" id="WP_107583982.1">
    <property type="nucleotide sequence ID" value="NZ_PZJJ01000005.1"/>
</dbReference>
<feature type="domain" description="Cytidyltransferase-like" evidence="10">
    <location>
        <begin position="5"/>
        <end position="133"/>
    </location>
</feature>
<evidence type="ECO:0000256" key="9">
    <source>
        <dbReference type="HAMAP-Rule" id="MF_00151"/>
    </source>
</evidence>
<feature type="binding site" evidence="9">
    <location>
        <begin position="9"/>
        <end position="10"/>
    </location>
    <ligand>
        <name>ATP</name>
        <dbReference type="ChEBI" id="CHEBI:30616"/>
    </ligand>
</feature>
<protein>
    <recommendedName>
        <fullName evidence="9">Phosphopantetheine adenylyltransferase</fullName>
        <ecNumber evidence="9">2.7.7.3</ecNumber>
    </recommendedName>
    <alternativeName>
        <fullName evidence="9">Dephospho-CoA pyrophosphorylase</fullName>
    </alternativeName>
    <alternativeName>
        <fullName evidence="9">Pantetheine-phosphate adenylyltransferase</fullName>
        <shortName evidence="9">PPAT</shortName>
    </alternativeName>
</protein>
<reference evidence="11 12" key="1">
    <citation type="submission" date="2018-03" db="EMBL/GenBank/DDBJ databases">
        <title>Alkalicoccus saliphilus sp. nov., isolated from a mineral pool.</title>
        <authorList>
            <person name="Zhao B."/>
        </authorList>
    </citation>
    <scope>NUCLEOTIDE SEQUENCE [LARGE SCALE GENOMIC DNA]</scope>
    <source>
        <strain evidence="11 12">6AG</strain>
    </source>
</reference>
<dbReference type="PANTHER" id="PTHR21342:SF1">
    <property type="entry name" value="PHOSPHOPANTETHEINE ADENYLYLTRANSFERASE"/>
    <property type="match status" value="1"/>
</dbReference>
<dbReference type="InterPro" id="IPR004821">
    <property type="entry name" value="Cyt_trans-like"/>
</dbReference>
<proteinExistence type="inferred from homology"/>
<feature type="site" description="Transition state stabilizer" evidence="9">
    <location>
        <position position="17"/>
    </location>
</feature>
<dbReference type="GO" id="GO:0005524">
    <property type="term" value="F:ATP binding"/>
    <property type="evidence" value="ECO:0007669"/>
    <property type="project" value="UniProtKB-KW"/>
</dbReference>
<comment type="cofactor">
    <cofactor evidence="9">
        <name>Mg(2+)</name>
        <dbReference type="ChEBI" id="CHEBI:18420"/>
    </cofactor>
</comment>
<comment type="function">
    <text evidence="9">Reversibly transfers an adenylyl group from ATP to 4'-phosphopantetheine, yielding dephospho-CoA (dPCoA) and pyrophosphate.</text>
</comment>
<comment type="pathway">
    <text evidence="9">Cofactor biosynthesis; coenzyme A biosynthesis; CoA from (R)-pantothenate: step 4/5.</text>
</comment>
<keyword evidence="2 9" id="KW-0808">Transferase</keyword>
<dbReference type="EMBL" id="PZJJ01000005">
    <property type="protein sequence ID" value="PTL39726.1"/>
    <property type="molecule type" value="Genomic_DNA"/>
</dbReference>
<comment type="subcellular location">
    <subcellularLocation>
        <location evidence="9">Cytoplasm</location>
    </subcellularLocation>
</comment>
<dbReference type="InterPro" id="IPR014729">
    <property type="entry name" value="Rossmann-like_a/b/a_fold"/>
</dbReference>
<dbReference type="HAMAP" id="MF_00151">
    <property type="entry name" value="PPAT_bact"/>
    <property type="match status" value="1"/>
</dbReference>
<dbReference type="GO" id="GO:0004595">
    <property type="term" value="F:pantetheine-phosphate adenylyltransferase activity"/>
    <property type="evidence" value="ECO:0007669"/>
    <property type="project" value="UniProtKB-UniRule"/>
</dbReference>
<keyword evidence="5 9" id="KW-0067">ATP-binding</keyword>
<feature type="binding site" evidence="9">
    <location>
        <begin position="88"/>
        <end position="90"/>
    </location>
    <ligand>
        <name>ATP</name>
        <dbReference type="ChEBI" id="CHEBI:30616"/>
    </ligand>
</feature>
<dbReference type="PANTHER" id="PTHR21342">
    <property type="entry name" value="PHOSPHOPANTETHEINE ADENYLYLTRANSFERASE"/>
    <property type="match status" value="1"/>
</dbReference>
<dbReference type="UniPathway" id="UPA00241">
    <property type="reaction ID" value="UER00355"/>
</dbReference>
<evidence type="ECO:0000256" key="2">
    <source>
        <dbReference type="ARBA" id="ARBA00022679"/>
    </source>
</evidence>
<evidence type="ECO:0000256" key="4">
    <source>
        <dbReference type="ARBA" id="ARBA00022741"/>
    </source>
</evidence>
<dbReference type="NCBIfam" id="TIGR00125">
    <property type="entry name" value="cyt_tran_rel"/>
    <property type="match status" value="1"/>
</dbReference>
<sequence>MTTALIPGSFDPVTNGHVNIIERGTKMFDKVIVGVLHNSKKNPLFSLDEKQELLKSATAHLENVEITTFDGLLIDFAAEKGVSVLLKGLRSVTDFEYEGPMAVMNRRMNSSIETVFLHTDPDYASISSTLIKEVAKYDALPEGFVHAQVKAALKRKFGYES</sequence>
<keyword evidence="6 9" id="KW-0460">Magnesium</keyword>
<feature type="binding site" evidence="9">
    <location>
        <position position="98"/>
    </location>
    <ligand>
        <name>ATP</name>
        <dbReference type="ChEBI" id="CHEBI:30616"/>
    </ligand>
</feature>
<dbReference type="SUPFAM" id="SSF52374">
    <property type="entry name" value="Nucleotidylyl transferase"/>
    <property type="match status" value="1"/>
</dbReference>
<feature type="binding site" evidence="9">
    <location>
        <position position="9"/>
    </location>
    <ligand>
        <name>substrate</name>
    </ligand>
</feature>
<gene>
    <name evidence="9" type="primary">coaD</name>
    <name evidence="11" type="ORF">C6Y45_05255</name>
</gene>
<accession>A0A2T4U8K6</accession>